<proteinExistence type="predicted"/>
<dbReference type="Pfam" id="PF00583">
    <property type="entry name" value="Acetyltransf_1"/>
    <property type="match status" value="1"/>
</dbReference>
<dbReference type="InterPro" id="IPR017255">
    <property type="entry name" value="AcTrfase_GNAT_prd"/>
</dbReference>
<dbReference type="Gene3D" id="3.40.630.30">
    <property type="match status" value="1"/>
</dbReference>
<dbReference type="PROSITE" id="PS51186">
    <property type="entry name" value="GNAT"/>
    <property type="match status" value="1"/>
</dbReference>
<dbReference type="SUPFAM" id="SSF55729">
    <property type="entry name" value="Acyl-CoA N-acyltransferases (Nat)"/>
    <property type="match status" value="1"/>
</dbReference>
<evidence type="ECO:0000256" key="2">
    <source>
        <dbReference type="ARBA" id="ARBA00023315"/>
    </source>
</evidence>
<gene>
    <name evidence="4" type="ORF">AVDCRST_MAG12-2860</name>
</gene>
<dbReference type="InterPro" id="IPR050680">
    <property type="entry name" value="YpeA/RimI_acetyltransf"/>
</dbReference>
<dbReference type="InterPro" id="IPR000182">
    <property type="entry name" value="GNAT_dom"/>
</dbReference>
<protein>
    <submittedName>
        <fullName evidence="4">Acetyltransferase, GNAT family</fullName>
    </submittedName>
</protein>
<dbReference type="GO" id="GO:0016747">
    <property type="term" value="F:acyltransferase activity, transferring groups other than amino-acyl groups"/>
    <property type="evidence" value="ECO:0007669"/>
    <property type="project" value="InterPro"/>
</dbReference>
<reference evidence="4" key="1">
    <citation type="submission" date="2020-02" db="EMBL/GenBank/DDBJ databases">
        <authorList>
            <person name="Meier V. D."/>
        </authorList>
    </citation>
    <scope>NUCLEOTIDE SEQUENCE</scope>
    <source>
        <strain evidence="4">AVDCRST_MAG12</strain>
    </source>
</reference>
<dbReference type="CDD" id="cd04301">
    <property type="entry name" value="NAT_SF"/>
    <property type="match status" value="1"/>
</dbReference>
<accession>A0A6J4SST1</accession>
<feature type="domain" description="N-acetyltransferase" evidence="3">
    <location>
        <begin position="1"/>
        <end position="151"/>
    </location>
</feature>
<name>A0A6J4SST1_9ACTN</name>
<keyword evidence="2" id="KW-0012">Acyltransferase</keyword>
<dbReference type="EMBL" id="CADCVK010000404">
    <property type="protein sequence ID" value="CAA9504393.1"/>
    <property type="molecule type" value="Genomic_DNA"/>
</dbReference>
<dbReference type="PIRSF" id="PIRSF037663">
    <property type="entry name" value="Acetyltransf_GNAT_prd"/>
    <property type="match status" value="1"/>
</dbReference>
<dbReference type="InterPro" id="IPR016181">
    <property type="entry name" value="Acyl_CoA_acyltransferase"/>
</dbReference>
<organism evidence="4">
    <name type="scientific">uncultured Rubrobacteraceae bacterium</name>
    <dbReference type="NCBI Taxonomy" id="349277"/>
    <lineage>
        <taxon>Bacteria</taxon>
        <taxon>Bacillati</taxon>
        <taxon>Actinomycetota</taxon>
        <taxon>Rubrobacteria</taxon>
        <taxon>Rubrobacterales</taxon>
        <taxon>Rubrobacteraceae</taxon>
        <taxon>environmental samples</taxon>
    </lineage>
</organism>
<dbReference type="PANTHER" id="PTHR43420">
    <property type="entry name" value="ACETYLTRANSFERASE"/>
    <property type="match status" value="1"/>
</dbReference>
<keyword evidence="1 4" id="KW-0808">Transferase</keyword>
<sequence>MRESDHGPVVAVVDGWWDGRRVADKLPRLFFRYFPETSFAVEEDGELVAFLVGIVGNPVDEAYVHFVGVHPEHRSRGLGRRLYEMFFDEARRRGCRSVRSITSPVNTGSIGFHASMGFEVLEGDGREDGVSVHPDYDGDGKDKVVFVRGIP</sequence>
<evidence type="ECO:0000259" key="3">
    <source>
        <dbReference type="PROSITE" id="PS51186"/>
    </source>
</evidence>
<dbReference type="AlphaFoldDB" id="A0A6J4SST1"/>
<evidence type="ECO:0000313" key="4">
    <source>
        <dbReference type="EMBL" id="CAA9504393.1"/>
    </source>
</evidence>
<evidence type="ECO:0000256" key="1">
    <source>
        <dbReference type="ARBA" id="ARBA00022679"/>
    </source>
</evidence>